<dbReference type="EMBL" id="CP098502">
    <property type="protein sequence ID" value="UTI62644.1"/>
    <property type="molecule type" value="Genomic_DNA"/>
</dbReference>
<dbReference type="Gene3D" id="1.10.10.800">
    <property type="match status" value="1"/>
</dbReference>
<keyword evidence="4" id="KW-1185">Reference proteome</keyword>
<dbReference type="PANTHER" id="PTHR22946:SF9">
    <property type="entry name" value="POLYKETIDE TRANSFERASE AF380"/>
    <property type="match status" value="1"/>
</dbReference>
<evidence type="ECO:0000256" key="1">
    <source>
        <dbReference type="ARBA" id="ARBA00008645"/>
    </source>
</evidence>
<evidence type="ECO:0000313" key="3">
    <source>
        <dbReference type="EMBL" id="UTI62644.1"/>
    </source>
</evidence>
<dbReference type="InterPro" id="IPR029058">
    <property type="entry name" value="AB_hydrolase_fold"/>
</dbReference>
<gene>
    <name evidence="3" type="ORF">NBH00_14890</name>
</gene>
<dbReference type="GO" id="GO:0016787">
    <property type="term" value="F:hydrolase activity"/>
    <property type="evidence" value="ECO:0007669"/>
    <property type="project" value="UniProtKB-KW"/>
</dbReference>
<dbReference type="PANTHER" id="PTHR22946">
    <property type="entry name" value="DIENELACTONE HYDROLASE DOMAIN-CONTAINING PROTEIN-RELATED"/>
    <property type="match status" value="1"/>
</dbReference>
<protein>
    <submittedName>
        <fullName evidence="3">Alpha/beta hydrolase</fullName>
    </submittedName>
</protein>
<evidence type="ECO:0000256" key="2">
    <source>
        <dbReference type="ARBA" id="ARBA00022801"/>
    </source>
</evidence>
<keyword evidence="2 3" id="KW-0378">Hydrolase</keyword>
<dbReference type="Gene3D" id="3.40.50.1820">
    <property type="entry name" value="alpha/beta hydrolase"/>
    <property type="match status" value="1"/>
</dbReference>
<organism evidence="3 4">
    <name type="scientific">Paraconexibacter antarcticus</name>
    <dbReference type="NCBI Taxonomy" id="2949664"/>
    <lineage>
        <taxon>Bacteria</taxon>
        <taxon>Bacillati</taxon>
        <taxon>Actinomycetota</taxon>
        <taxon>Thermoleophilia</taxon>
        <taxon>Solirubrobacterales</taxon>
        <taxon>Paraconexibacteraceae</taxon>
        <taxon>Paraconexibacter</taxon>
    </lineage>
</organism>
<dbReference type="Proteomes" id="UP001056035">
    <property type="component" value="Chromosome"/>
</dbReference>
<dbReference type="InterPro" id="IPR050261">
    <property type="entry name" value="FrsA_esterase"/>
</dbReference>
<dbReference type="RefSeq" id="WP_254569379.1">
    <property type="nucleotide sequence ID" value="NZ_CP098502.1"/>
</dbReference>
<evidence type="ECO:0000313" key="4">
    <source>
        <dbReference type="Proteomes" id="UP001056035"/>
    </source>
</evidence>
<comment type="similarity">
    <text evidence="1">Belongs to the AB hydrolase superfamily.</text>
</comment>
<sequence>MLAADRLGRANGDAPITLPVVHENPLEQSALPTPDSYEFFSRAGGEWAPSFKNEVTLRSLEMFQAYEPGEYLKRISPTPLLMVVAPLDRLAPGEWATAGYETAAHPKKIVLLPGGHFDAYTGTGFEISSAAARDWFAEHLQTA</sequence>
<accession>A0ABY5DM80</accession>
<dbReference type="SUPFAM" id="SSF53474">
    <property type="entry name" value="alpha/beta-Hydrolases"/>
    <property type="match status" value="1"/>
</dbReference>
<proteinExistence type="inferred from homology"/>
<reference evidence="3 4" key="1">
    <citation type="submission" date="2022-06" db="EMBL/GenBank/DDBJ databases">
        <title>Paraconexibacter antarcticus.</title>
        <authorList>
            <person name="Kim C.S."/>
        </authorList>
    </citation>
    <scope>NUCLEOTIDE SEQUENCE [LARGE SCALE GENOMIC DNA]</scope>
    <source>
        <strain evidence="3 4">02-257</strain>
    </source>
</reference>
<name>A0ABY5DM80_9ACTN</name>